<accession>A0AAV4U8P8</accession>
<proteinExistence type="predicted"/>
<dbReference type="EMBL" id="BPLQ01010882">
    <property type="protein sequence ID" value="GIY54141.1"/>
    <property type="molecule type" value="Genomic_DNA"/>
</dbReference>
<keyword evidence="2" id="KW-1185">Reference proteome</keyword>
<gene>
    <name evidence="1" type="ORF">CDAR_605201</name>
</gene>
<sequence>MQDTRRVHPIQISDLKEALLNAVDRNPSTSVCALTASIIAPASTMWRVLHVESLHAFHLQRDRILPAEDYPRLLELHKKCVRSALPMICFVY</sequence>
<reference evidence="1 2" key="1">
    <citation type="submission" date="2021-06" db="EMBL/GenBank/DDBJ databases">
        <title>Caerostris darwini draft genome.</title>
        <authorList>
            <person name="Kono N."/>
            <person name="Arakawa K."/>
        </authorList>
    </citation>
    <scope>NUCLEOTIDE SEQUENCE [LARGE SCALE GENOMIC DNA]</scope>
</reference>
<organism evidence="1 2">
    <name type="scientific">Caerostris darwini</name>
    <dbReference type="NCBI Taxonomy" id="1538125"/>
    <lineage>
        <taxon>Eukaryota</taxon>
        <taxon>Metazoa</taxon>
        <taxon>Ecdysozoa</taxon>
        <taxon>Arthropoda</taxon>
        <taxon>Chelicerata</taxon>
        <taxon>Arachnida</taxon>
        <taxon>Araneae</taxon>
        <taxon>Araneomorphae</taxon>
        <taxon>Entelegynae</taxon>
        <taxon>Araneoidea</taxon>
        <taxon>Araneidae</taxon>
        <taxon>Caerostris</taxon>
    </lineage>
</organism>
<dbReference type="Proteomes" id="UP001054837">
    <property type="component" value="Unassembled WGS sequence"/>
</dbReference>
<name>A0AAV4U8P8_9ARAC</name>
<evidence type="ECO:0000313" key="1">
    <source>
        <dbReference type="EMBL" id="GIY54141.1"/>
    </source>
</evidence>
<dbReference type="AlphaFoldDB" id="A0AAV4U8P8"/>
<comment type="caution">
    <text evidence="1">The sequence shown here is derived from an EMBL/GenBank/DDBJ whole genome shotgun (WGS) entry which is preliminary data.</text>
</comment>
<protein>
    <submittedName>
        <fullName evidence="1">Uncharacterized protein</fullName>
    </submittedName>
</protein>
<evidence type="ECO:0000313" key="2">
    <source>
        <dbReference type="Proteomes" id="UP001054837"/>
    </source>
</evidence>